<comment type="caution">
    <text evidence="3">The sequence shown here is derived from an EMBL/GenBank/DDBJ whole genome shotgun (WGS) entry which is preliminary data.</text>
</comment>
<reference evidence="3 4" key="1">
    <citation type="submission" date="2018-04" db="EMBL/GenBank/DDBJ databases">
        <title>Adhaeribacter sp. HMF7616 genome sequencing and assembly.</title>
        <authorList>
            <person name="Kang H."/>
            <person name="Kang J."/>
            <person name="Cha I."/>
            <person name="Kim H."/>
            <person name="Joh K."/>
        </authorList>
    </citation>
    <scope>NUCLEOTIDE SEQUENCE [LARGE SCALE GENOMIC DNA]</scope>
    <source>
        <strain evidence="3 4">HMF7616</strain>
    </source>
</reference>
<evidence type="ECO:0000313" key="4">
    <source>
        <dbReference type="Proteomes" id="UP000253919"/>
    </source>
</evidence>
<keyword evidence="2" id="KW-0964">Secreted</keyword>
<dbReference type="EMBL" id="QASA01000001">
    <property type="protein sequence ID" value="RDC66124.1"/>
    <property type="molecule type" value="Genomic_DNA"/>
</dbReference>
<keyword evidence="4" id="KW-1185">Reference proteome</keyword>
<evidence type="ECO:0000256" key="2">
    <source>
        <dbReference type="ARBA" id="ARBA00022525"/>
    </source>
</evidence>
<dbReference type="Gene3D" id="2.120.10.30">
    <property type="entry name" value="TolB, C-terminal domain"/>
    <property type="match status" value="1"/>
</dbReference>
<accession>A0A369QMZ5</accession>
<dbReference type="PANTHER" id="PTHR10009">
    <property type="entry name" value="PROTEIN YELLOW-RELATED"/>
    <property type="match status" value="1"/>
</dbReference>
<proteinExistence type="predicted"/>
<protein>
    <recommendedName>
        <fullName evidence="5">Major royal jelly protein</fullName>
    </recommendedName>
</protein>
<dbReference type="SUPFAM" id="SSF63829">
    <property type="entry name" value="Calcium-dependent phosphotriesterase"/>
    <property type="match status" value="1"/>
</dbReference>
<name>A0A369QMZ5_9BACT</name>
<dbReference type="Proteomes" id="UP000253919">
    <property type="component" value="Unassembled WGS sequence"/>
</dbReference>
<evidence type="ECO:0008006" key="5">
    <source>
        <dbReference type="Google" id="ProtNLM"/>
    </source>
</evidence>
<evidence type="ECO:0000313" key="3">
    <source>
        <dbReference type="EMBL" id="RDC66124.1"/>
    </source>
</evidence>
<dbReference type="RefSeq" id="WP_262511736.1">
    <property type="nucleotide sequence ID" value="NZ_QASA01000001.1"/>
</dbReference>
<comment type="subcellular location">
    <subcellularLocation>
        <location evidence="1">Secreted</location>
    </subcellularLocation>
</comment>
<gene>
    <name evidence="3" type="ORF">AHMF7616_04755</name>
</gene>
<dbReference type="Pfam" id="PF03022">
    <property type="entry name" value="MRJP"/>
    <property type="match status" value="1"/>
</dbReference>
<dbReference type="PANTHER" id="PTHR10009:SF18">
    <property type="entry name" value="PROTEIN YELLOW-LIKE PROTEIN"/>
    <property type="match status" value="1"/>
</dbReference>
<dbReference type="AlphaFoldDB" id="A0A369QMZ5"/>
<dbReference type="GO" id="GO:0005576">
    <property type="term" value="C:extracellular region"/>
    <property type="evidence" value="ECO:0007669"/>
    <property type="project" value="UniProtKB-SubCell"/>
</dbReference>
<evidence type="ECO:0000256" key="1">
    <source>
        <dbReference type="ARBA" id="ARBA00004613"/>
    </source>
</evidence>
<sequence>MEVQNNNLELLFADDTYQLTGVAISQEGRLFTNYPLWPGPHQYSVVEVLANNQVKPYPNAEMNSWQNGEDGKNKWVCVQAVYIDAENSLWVVDPACPNMEQVYQQSYKLVKINLATDAIERVYTFEGVLSAKSYLNDVRVDTQRQIAYLTNSNEGGIVVVDLNSGETRQLLQNHYSVKHDPEFTLLVDDKELKKAANLCTSTLMALPSRPMENGCTTNP</sequence>
<organism evidence="3 4">
    <name type="scientific">Adhaeribacter pallidiroseus</name>
    <dbReference type="NCBI Taxonomy" id="2072847"/>
    <lineage>
        <taxon>Bacteria</taxon>
        <taxon>Pseudomonadati</taxon>
        <taxon>Bacteroidota</taxon>
        <taxon>Cytophagia</taxon>
        <taxon>Cytophagales</taxon>
        <taxon>Hymenobacteraceae</taxon>
        <taxon>Adhaeribacter</taxon>
    </lineage>
</organism>
<dbReference type="InterPro" id="IPR017996">
    <property type="entry name" value="MRJP/yellow-related"/>
</dbReference>
<dbReference type="InterPro" id="IPR011042">
    <property type="entry name" value="6-blade_b-propeller_TolB-like"/>
</dbReference>